<dbReference type="KEGG" id="vff:VITFI_CDS0771"/>
<dbReference type="EMBL" id="CP022423">
    <property type="protein sequence ID" value="ASM76550.1"/>
    <property type="molecule type" value="Genomic_DNA"/>
</dbReference>
<sequence>MNRLLVVHASSCFLFFGQHLAPDAGGRVGGPGPGRLYPAPLPSARNGTPPRLATRSHARSVRAPQSALGTHRF</sequence>
<gene>
    <name evidence="2" type="ORF">VITFI_CDS0771</name>
</gene>
<keyword evidence="3" id="KW-1185">Reference proteome</keyword>
<evidence type="ECO:0000256" key="1">
    <source>
        <dbReference type="SAM" id="MobiDB-lite"/>
    </source>
</evidence>
<feature type="region of interest" description="Disordered" evidence="1">
    <location>
        <begin position="24"/>
        <end position="73"/>
    </location>
</feature>
<proteinExistence type="predicted"/>
<evidence type="ECO:0000313" key="2">
    <source>
        <dbReference type="EMBL" id="ASM76550.1"/>
    </source>
</evidence>
<reference evidence="2 3" key="1">
    <citation type="submission" date="2017-07" db="EMBL/GenBank/DDBJ databases">
        <title>Complete Genome Sequence of the cosmetic ferment Vitreoscilla filiformis (ATCC15551).</title>
        <authorList>
            <person name="Contreras S."/>
            <person name="Sagory-Zalkind P."/>
            <person name="Blanquart H."/>
            <person name="Iltis A."/>
            <person name="Morand S.C."/>
        </authorList>
    </citation>
    <scope>NUCLEOTIDE SEQUENCE [LARGE SCALE GENOMIC DNA]</scope>
    <source>
        <strain evidence="2 3">ATCC 15551</strain>
    </source>
</reference>
<organism evidence="2 3">
    <name type="scientific">Vitreoscilla filiformis</name>
    <dbReference type="NCBI Taxonomy" id="63"/>
    <lineage>
        <taxon>Bacteria</taxon>
        <taxon>Pseudomonadati</taxon>
        <taxon>Pseudomonadota</taxon>
        <taxon>Betaproteobacteria</taxon>
        <taxon>Neisseriales</taxon>
        <taxon>Neisseriaceae</taxon>
        <taxon>Vitreoscilla</taxon>
    </lineage>
</organism>
<dbReference type="Proteomes" id="UP000199729">
    <property type="component" value="Chromosome"/>
</dbReference>
<name>A0A221KCI6_VITFI</name>
<evidence type="ECO:0000313" key="3">
    <source>
        <dbReference type="Proteomes" id="UP000199729"/>
    </source>
</evidence>
<protein>
    <submittedName>
        <fullName evidence="2">Uncharacterized protein</fullName>
    </submittedName>
</protein>
<accession>A0A221KCI6</accession>
<dbReference type="AlphaFoldDB" id="A0A221KCI6"/>